<dbReference type="EMBL" id="SULI01000036">
    <property type="protein sequence ID" value="TKZ15849.1"/>
    <property type="molecule type" value="Genomic_DNA"/>
</dbReference>
<reference evidence="1 2" key="1">
    <citation type="submission" date="2019-04" db="EMBL/GenBank/DDBJ databases">
        <title>Genome sequence of Pelagicola litoralis CL-ES2.</title>
        <authorList>
            <person name="Cao J."/>
        </authorList>
    </citation>
    <scope>NUCLEOTIDE SEQUENCE [LARGE SCALE GENOMIC DNA]</scope>
    <source>
        <strain evidence="1 2">CL-ES2</strain>
    </source>
</reference>
<accession>A0A4U7MSA2</accession>
<dbReference type="OrthoDB" id="9794662at2"/>
<keyword evidence="2" id="KW-1185">Reference proteome</keyword>
<gene>
    <name evidence="1" type="ORF">FAP39_16690</name>
</gene>
<proteinExistence type="predicted"/>
<sequence>MPLTKDFKETIKARAERDPEFRVGLFREAIEAMLSDDLETGKVLLRDYVNATVGFETLAEDMDKDPKSLMRMLSAKGNPRADNLLAMVARLKQREGVSFSLTQNNGLHA</sequence>
<dbReference type="RefSeq" id="WP_138017517.1">
    <property type="nucleotide sequence ID" value="NZ_SULI01000036.1"/>
</dbReference>
<evidence type="ECO:0000313" key="2">
    <source>
        <dbReference type="Proteomes" id="UP000306575"/>
    </source>
</evidence>
<dbReference type="Proteomes" id="UP000306575">
    <property type="component" value="Unassembled WGS sequence"/>
</dbReference>
<dbReference type="AlphaFoldDB" id="A0A4U7MSA2"/>
<evidence type="ECO:0000313" key="1">
    <source>
        <dbReference type="EMBL" id="TKZ15849.1"/>
    </source>
</evidence>
<protein>
    <submittedName>
        <fullName evidence="1">Transcriptional regulator</fullName>
    </submittedName>
</protein>
<organism evidence="1 2">
    <name type="scientific">Shimia litoralis</name>
    <dbReference type="NCBI Taxonomy" id="420403"/>
    <lineage>
        <taxon>Bacteria</taxon>
        <taxon>Pseudomonadati</taxon>
        <taxon>Pseudomonadota</taxon>
        <taxon>Alphaproteobacteria</taxon>
        <taxon>Rhodobacterales</taxon>
        <taxon>Roseobacteraceae</taxon>
    </lineage>
</organism>
<comment type="caution">
    <text evidence="1">The sequence shown here is derived from an EMBL/GenBank/DDBJ whole genome shotgun (WGS) entry which is preliminary data.</text>
</comment>
<name>A0A4U7MSA2_9RHOB</name>